<dbReference type="InterPro" id="IPR016135">
    <property type="entry name" value="UBQ-conjugating_enzyme/RWD"/>
</dbReference>
<keyword evidence="6 11" id="KW-0067">ATP-binding</keyword>
<organism evidence="17 18">
    <name type="scientific">Phanerochaete sordida</name>
    <dbReference type="NCBI Taxonomy" id="48140"/>
    <lineage>
        <taxon>Eukaryota</taxon>
        <taxon>Fungi</taxon>
        <taxon>Dikarya</taxon>
        <taxon>Basidiomycota</taxon>
        <taxon>Agaricomycotina</taxon>
        <taxon>Agaricomycetes</taxon>
        <taxon>Polyporales</taxon>
        <taxon>Phanerochaetaceae</taxon>
        <taxon>Phanerochaete</taxon>
    </lineage>
</organism>
<dbReference type="GO" id="GO:0004694">
    <property type="term" value="F:eukaryotic translation initiation factor 2alpha kinase activity"/>
    <property type="evidence" value="ECO:0007669"/>
    <property type="project" value="InterPro"/>
</dbReference>
<dbReference type="EC" id="2.7.11.1" evidence="1"/>
<dbReference type="InterPro" id="IPR024435">
    <property type="entry name" value="HisRS-related_dom"/>
</dbReference>
<dbReference type="InterPro" id="IPR000719">
    <property type="entry name" value="Prot_kinase_dom"/>
</dbReference>
<dbReference type="InterPro" id="IPR006575">
    <property type="entry name" value="RWD_dom"/>
</dbReference>
<evidence type="ECO:0000256" key="2">
    <source>
        <dbReference type="ARBA" id="ARBA00022527"/>
    </source>
</evidence>
<accession>A0A9P3GP13</accession>
<dbReference type="PANTHER" id="PTHR11042:SF136">
    <property type="entry name" value="EIF-2-ALPHA KINASE GCN2"/>
    <property type="match status" value="1"/>
</dbReference>
<keyword evidence="13" id="KW-0175">Coiled coil</keyword>
<comment type="similarity">
    <text evidence="7">Belongs to the protein kinase superfamily. Ser/Thr protein kinase family. GCN2 subfamily.</text>
</comment>
<dbReference type="GO" id="GO:0005634">
    <property type="term" value="C:nucleus"/>
    <property type="evidence" value="ECO:0007669"/>
    <property type="project" value="TreeGrafter"/>
</dbReference>
<dbReference type="Gene3D" id="3.30.930.10">
    <property type="entry name" value="Bira Bifunctional Protein, Domain 2"/>
    <property type="match status" value="1"/>
</dbReference>
<dbReference type="InterPro" id="IPR016255">
    <property type="entry name" value="Gcn2"/>
</dbReference>
<dbReference type="GO" id="GO:0000077">
    <property type="term" value="P:DNA damage checkpoint signaling"/>
    <property type="evidence" value="ECO:0007669"/>
    <property type="project" value="InterPro"/>
</dbReference>
<dbReference type="InterPro" id="IPR011009">
    <property type="entry name" value="Kinase-like_dom_sf"/>
</dbReference>
<dbReference type="PROSITE" id="PS00108">
    <property type="entry name" value="PROTEIN_KINASE_ST"/>
    <property type="match status" value="1"/>
</dbReference>
<evidence type="ECO:0000256" key="5">
    <source>
        <dbReference type="ARBA" id="ARBA00022777"/>
    </source>
</evidence>
<dbReference type="Gene3D" id="3.10.110.10">
    <property type="entry name" value="Ubiquitin Conjugating Enzyme"/>
    <property type="match status" value="1"/>
</dbReference>
<feature type="region of interest" description="Disordered" evidence="14">
    <location>
        <begin position="686"/>
        <end position="739"/>
    </location>
</feature>
<evidence type="ECO:0000256" key="3">
    <source>
        <dbReference type="ARBA" id="ARBA00022679"/>
    </source>
</evidence>
<feature type="domain" description="Protein kinase" evidence="15">
    <location>
        <begin position="566"/>
        <end position="949"/>
    </location>
</feature>
<dbReference type="SMART" id="SM00591">
    <property type="entry name" value="RWD"/>
    <property type="match status" value="1"/>
</dbReference>
<evidence type="ECO:0000256" key="6">
    <source>
        <dbReference type="ARBA" id="ARBA00022840"/>
    </source>
</evidence>
<evidence type="ECO:0000256" key="1">
    <source>
        <dbReference type="ARBA" id="ARBA00012513"/>
    </source>
</evidence>
<dbReference type="PANTHER" id="PTHR11042">
    <property type="entry name" value="EUKARYOTIC TRANSLATION INITIATION FACTOR 2-ALPHA KINASE EIF2-ALPHA KINASE -RELATED"/>
    <property type="match status" value="1"/>
</dbReference>
<evidence type="ECO:0000256" key="8">
    <source>
        <dbReference type="ARBA" id="ARBA00047899"/>
    </source>
</evidence>
<dbReference type="Gene3D" id="3.30.200.20">
    <property type="entry name" value="Phosphorylase Kinase, domain 1"/>
    <property type="match status" value="1"/>
</dbReference>
<comment type="catalytic activity">
    <reaction evidence="9">
        <text>L-seryl-[protein] + ATP = O-phospho-L-seryl-[protein] + ADP + H(+)</text>
        <dbReference type="Rhea" id="RHEA:17989"/>
        <dbReference type="Rhea" id="RHEA-COMP:9863"/>
        <dbReference type="Rhea" id="RHEA-COMP:11604"/>
        <dbReference type="ChEBI" id="CHEBI:15378"/>
        <dbReference type="ChEBI" id="CHEBI:29999"/>
        <dbReference type="ChEBI" id="CHEBI:30616"/>
        <dbReference type="ChEBI" id="CHEBI:83421"/>
        <dbReference type="ChEBI" id="CHEBI:456216"/>
        <dbReference type="EC" id="2.7.11.1"/>
    </reaction>
</comment>
<feature type="compositionally biased region" description="Low complexity" evidence="14">
    <location>
        <begin position="707"/>
        <end position="720"/>
    </location>
</feature>
<feature type="region of interest" description="Disordered" evidence="14">
    <location>
        <begin position="641"/>
        <end position="668"/>
    </location>
</feature>
<protein>
    <recommendedName>
        <fullName evidence="1">non-specific serine/threonine protein kinase</fullName>
        <ecNumber evidence="1">2.7.11.1</ecNumber>
    </recommendedName>
</protein>
<evidence type="ECO:0000256" key="12">
    <source>
        <dbReference type="PROSITE-ProRule" id="PRU10141"/>
    </source>
</evidence>
<evidence type="ECO:0000256" key="10">
    <source>
        <dbReference type="PIRSR" id="PIRSR000660-1"/>
    </source>
</evidence>
<feature type="domain" description="RWD" evidence="16">
    <location>
        <begin position="11"/>
        <end position="125"/>
    </location>
</feature>
<dbReference type="OrthoDB" id="341578at2759"/>
<dbReference type="PROSITE" id="PS00107">
    <property type="entry name" value="PROTEIN_KINASE_ATP"/>
    <property type="match status" value="1"/>
</dbReference>
<dbReference type="Pfam" id="PF05773">
    <property type="entry name" value="RWD"/>
    <property type="match status" value="1"/>
</dbReference>
<dbReference type="SMART" id="SM00220">
    <property type="entry name" value="S_TKc"/>
    <property type="match status" value="1"/>
</dbReference>
<feature type="binding site" evidence="12">
    <location>
        <position position="596"/>
    </location>
    <ligand>
        <name>ATP</name>
        <dbReference type="ChEBI" id="CHEBI:30616"/>
    </ligand>
</feature>
<dbReference type="InterPro" id="IPR008271">
    <property type="entry name" value="Ser/Thr_kinase_AS"/>
</dbReference>
<feature type="compositionally biased region" description="Low complexity" evidence="14">
    <location>
        <begin position="641"/>
        <end position="651"/>
    </location>
</feature>
<evidence type="ECO:0000256" key="11">
    <source>
        <dbReference type="PIRSR" id="PIRSR000660-2"/>
    </source>
</evidence>
<evidence type="ECO:0000256" key="14">
    <source>
        <dbReference type="SAM" id="MobiDB-lite"/>
    </source>
</evidence>
<dbReference type="PROSITE" id="PS50908">
    <property type="entry name" value="RWD"/>
    <property type="match status" value="1"/>
</dbReference>
<feature type="domain" description="Protein kinase" evidence="15">
    <location>
        <begin position="233"/>
        <end position="572"/>
    </location>
</feature>
<feature type="binding site" evidence="11">
    <location>
        <position position="595"/>
    </location>
    <ligand>
        <name>ATP</name>
        <dbReference type="ChEBI" id="CHEBI:30616"/>
    </ligand>
</feature>
<dbReference type="Gene3D" id="3.40.50.800">
    <property type="entry name" value="Anticodon-binding domain"/>
    <property type="match status" value="1"/>
</dbReference>
<dbReference type="PROSITE" id="PS50011">
    <property type="entry name" value="PROTEIN_KINASE_DOM"/>
    <property type="match status" value="2"/>
</dbReference>
<keyword evidence="5 17" id="KW-0418">Kinase</keyword>
<evidence type="ECO:0000256" key="9">
    <source>
        <dbReference type="ARBA" id="ARBA00048679"/>
    </source>
</evidence>
<dbReference type="CDD" id="cd23823">
    <property type="entry name" value="RWD_GCN2"/>
    <property type="match status" value="1"/>
</dbReference>
<evidence type="ECO:0000259" key="15">
    <source>
        <dbReference type="PROSITE" id="PS50011"/>
    </source>
</evidence>
<dbReference type="PIRSF" id="PIRSF000660">
    <property type="entry name" value="Ser/Thr_PK_GCN2"/>
    <property type="match status" value="1"/>
</dbReference>
<dbReference type="InterPro" id="IPR045864">
    <property type="entry name" value="aa-tRNA-synth_II/BPL/LPL"/>
</dbReference>
<dbReference type="Pfam" id="PF13393">
    <property type="entry name" value="tRNA-synt_His"/>
    <property type="match status" value="1"/>
</dbReference>
<dbReference type="Proteomes" id="UP000703269">
    <property type="component" value="Unassembled WGS sequence"/>
</dbReference>
<dbReference type="Pfam" id="PF00069">
    <property type="entry name" value="Pkinase"/>
    <property type="match status" value="3"/>
</dbReference>
<dbReference type="InterPro" id="IPR036621">
    <property type="entry name" value="Anticodon-bd_dom_sf"/>
</dbReference>
<evidence type="ECO:0000256" key="4">
    <source>
        <dbReference type="ARBA" id="ARBA00022741"/>
    </source>
</evidence>
<comment type="catalytic activity">
    <reaction evidence="8">
        <text>L-threonyl-[protein] + ATP = O-phospho-L-threonyl-[protein] + ADP + H(+)</text>
        <dbReference type="Rhea" id="RHEA:46608"/>
        <dbReference type="Rhea" id="RHEA-COMP:11060"/>
        <dbReference type="Rhea" id="RHEA-COMP:11605"/>
        <dbReference type="ChEBI" id="CHEBI:15378"/>
        <dbReference type="ChEBI" id="CHEBI:30013"/>
        <dbReference type="ChEBI" id="CHEBI:30616"/>
        <dbReference type="ChEBI" id="CHEBI:61977"/>
        <dbReference type="ChEBI" id="CHEBI:456216"/>
        <dbReference type="EC" id="2.7.11.1"/>
    </reaction>
</comment>
<keyword evidence="3" id="KW-0808">Transferase</keyword>
<evidence type="ECO:0000259" key="16">
    <source>
        <dbReference type="PROSITE" id="PS50908"/>
    </source>
</evidence>
<dbReference type="Gene3D" id="1.10.510.10">
    <property type="entry name" value="Transferase(Phosphotransferase) domain 1"/>
    <property type="match status" value="2"/>
</dbReference>
<feature type="active site" description="Proton acceptor" evidence="10">
    <location>
        <position position="795"/>
    </location>
</feature>
<dbReference type="InterPro" id="IPR017441">
    <property type="entry name" value="Protein_kinase_ATP_BS"/>
</dbReference>
<comment type="caution">
    <text evidence="17">The sequence shown here is derived from an EMBL/GenBank/DDBJ whole genome shotgun (WGS) entry which is preliminary data.</text>
</comment>
<feature type="compositionally biased region" description="Polar residues" evidence="14">
    <location>
        <begin position="652"/>
        <end position="662"/>
    </location>
</feature>
<dbReference type="GO" id="GO:0005524">
    <property type="term" value="F:ATP binding"/>
    <property type="evidence" value="ECO:0007669"/>
    <property type="project" value="UniProtKB-UniRule"/>
</dbReference>
<dbReference type="SUPFAM" id="SSF54495">
    <property type="entry name" value="UBC-like"/>
    <property type="match status" value="1"/>
</dbReference>
<reference evidence="17 18" key="1">
    <citation type="submission" date="2021-08" db="EMBL/GenBank/DDBJ databases">
        <title>Draft Genome Sequence of Phanerochaete sordida strain YK-624.</title>
        <authorList>
            <person name="Mori T."/>
            <person name="Dohra H."/>
            <person name="Suzuki T."/>
            <person name="Kawagishi H."/>
            <person name="Hirai H."/>
        </authorList>
    </citation>
    <scope>NUCLEOTIDE SEQUENCE [LARGE SCALE GENOMIC DNA]</scope>
    <source>
        <strain evidence="17 18">YK-624</strain>
    </source>
</reference>
<feature type="coiled-coil region" evidence="13">
    <location>
        <begin position="140"/>
        <end position="201"/>
    </location>
</feature>
<keyword evidence="2" id="KW-0723">Serine/threonine-protein kinase</keyword>
<dbReference type="CDD" id="cd14046">
    <property type="entry name" value="STKc_EIF2AK4_GCN2_rpt2"/>
    <property type="match status" value="1"/>
</dbReference>
<proteinExistence type="inferred from homology"/>
<name>A0A9P3GP13_9APHY</name>
<evidence type="ECO:0000313" key="17">
    <source>
        <dbReference type="EMBL" id="GJE99035.1"/>
    </source>
</evidence>
<dbReference type="InterPro" id="IPR041715">
    <property type="entry name" value="HisRS-like_core"/>
</dbReference>
<dbReference type="SUPFAM" id="SSF56112">
    <property type="entry name" value="Protein kinase-like (PK-like)"/>
    <property type="match status" value="2"/>
</dbReference>
<keyword evidence="4 11" id="KW-0547">Nucleotide-binding</keyword>
<feature type="binding site" evidence="11">
    <location>
        <begin position="572"/>
        <end position="580"/>
    </location>
    <ligand>
        <name>ATP</name>
        <dbReference type="ChEBI" id="CHEBI:30616"/>
    </ligand>
</feature>
<sequence>MDDLPENRQQQEITALKSIYEDDFIDCPPPKAWKGAPRLPEFIIRVRHPDPEHASKIYFNLHVKFPKTYPTLAPPILTVQQQYAGLKPQHIAKISAVIHAEIQKLKDTETVFSAVAAAQDWLQNNVMPPIEPLGSLATEMNRRALEAEQARREREEAEAEAALRREAQRQLELEEQIRADAERQQAERARLNRNRERSESDATETTIATLIDDGTKIVSFPEEILWDGVHFSHVKLYQAQKECLGVVWQAEPLCDTEHSLQLELLVVEFNGRYYSTAHGRKKLKVLADELRQLSSVRHTNLLAVLASKLLLPNTNVPPKLYILHERRPSLTLRDVLEDCESLREDRASDYLAQILSALNALHTANILHRGLTPKCVGLVPGKHPGDPKTVKIFKVGFYVALLDMNRSERFLSSCPGKPEHQMIPEGWLPKDAQDSPLEYTKNRDVHCVGIIFLQMLLGLDVMNRYPDFHLALRNSNVSQVMQAHALAMLVPSKKHVSPHSLLASMAGVALSSAARTPSIPINGNGNGHGPKTPRAVTNYSGSPESDYFNKTIAARPRHASRWKEDWEELELLGRGAFGSVVKARNKMDSRIYAVKKIRLRTSQSDQKIFREVDTLSRLNHRYIVRYYTTWVETSDHVSNATSAVGSSAGTSMPETANGNGSTTEEEESDPFAINFDDLDDFNDTPSHSFPAITFTRSGTPRSDEGESTSSDDGTSTSSDEVALPVSGRGREIIKRPATPQPSISRTLYIQMEFVERQTLKERIAEGLSESEAWRLFQQIVDALVHMSSMNILHRDIKLTNIFIDGKGDCKIGDFGLATSALAVVDPTEFVQTPFIEADMTLDVGTRLYIAPEVQSSKGKARNHAKADMYSLGIVFFEMNHPFTTGSERIKVLEQLRTPEVVFPSTWDSHRTRQRDIISWLLKHDPDERPSALELSQSNLLPPRVEDEFFKDTLKLIVKHDSPYRQSVLTTLFSQTTKPSHGVLYDQDEVPEHTTLNGIVHDRMVQIFRVHGAIDMEPPLLLPVLNPDEEYSRAVFLDRNGDVVALPNNPLAPFARMAARINIRRIKRFHISDIYRPDPVAGHPKAFKAAVFDIITQDLESGPSAAAAEAIAIVNDVLDSFANLEKYDIHLSHTRIYDALFEQVPPQIRSDVLKLLVQSNASSSQRRQLLIEKGLTRSFVDCIEILADNDADVDEMVARLERVSPQMVLSIHQATQEIKSTLYFAAATGVTRTIYFHPLFMMRNPSHLFDGLCFEVVKRQQAQRKSDTLAIGGRYDKFINRFSPVRTRTEGLSAVAVQISLEKITGALAAFQSAAQKTLLRERRSYGYWSPRRCDVYVVSHQPGHLADRLEVAALLWRSGISADMMYEFGLQTVEHENVVEQCSREGILFIVYPRPRNARRDQPAFKVKSVLKGVEHELSRQELVPFLHQQIAEQKRIDASLSGAPLVSASEGTPAVAASKETTGPEVQLVLQGDAKKQRKQTKQMYMDRAFEFGVDLRNAMAQAHVPIVAVDVGDSVFDSMTQSTAWLADENAWKALLAQVPPAQAAYVHQIREAVLRRKADGCRFLILFAVKEERPFLISL</sequence>
<keyword evidence="18" id="KW-1185">Reference proteome</keyword>
<dbReference type="InterPro" id="IPR050339">
    <property type="entry name" value="CC_SR_Kinase"/>
</dbReference>
<dbReference type="GO" id="GO:0005737">
    <property type="term" value="C:cytoplasm"/>
    <property type="evidence" value="ECO:0007669"/>
    <property type="project" value="TreeGrafter"/>
</dbReference>
<dbReference type="SUPFAM" id="SSF55681">
    <property type="entry name" value="Class II aaRS and biotin synthetases"/>
    <property type="match status" value="1"/>
</dbReference>
<evidence type="ECO:0000313" key="18">
    <source>
        <dbReference type="Proteomes" id="UP000703269"/>
    </source>
</evidence>
<evidence type="ECO:0000256" key="7">
    <source>
        <dbReference type="ARBA" id="ARBA00037982"/>
    </source>
</evidence>
<dbReference type="EMBL" id="BPQB01000099">
    <property type="protein sequence ID" value="GJE99035.1"/>
    <property type="molecule type" value="Genomic_DNA"/>
</dbReference>
<gene>
    <name evidence="17" type="ORF">PsYK624_152730</name>
</gene>
<dbReference type="Pfam" id="PF12745">
    <property type="entry name" value="HGTP_anticodon2"/>
    <property type="match status" value="1"/>
</dbReference>
<evidence type="ECO:0000256" key="13">
    <source>
        <dbReference type="SAM" id="Coils"/>
    </source>
</evidence>